<evidence type="ECO:0000256" key="11">
    <source>
        <dbReference type="ARBA" id="ARBA00023136"/>
    </source>
</evidence>
<evidence type="ECO:0000256" key="2">
    <source>
        <dbReference type="ARBA" id="ARBA00004586"/>
    </source>
</evidence>
<comment type="subcellular location">
    <subcellularLocation>
        <location evidence="2">Endoplasmic reticulum membrane</location>
    </subcellularLocation>
</comment>
<evidence type="ECO:0000256" key="10">
    <source>
        <dbReference type="ARBA" id="ARBA00022989"/>
    </source>
</evidence>
<dbReference type="GO" id="GO:1904423">
    <property type="term" value="C:dehydrodolichyl diphosphate synthase complex"/>
    <property type="evidence" value="ECO:0007669"/>
    <property type="project" value="InterPro"/>
</dbReference>
<evidence type="ECO:0000256" key="6">
    <source>
        <dbReference type="ARBA" id="ARBA00022679"/>
    </source>
</evidence>
<keyword evidence="8" id="KW-0256">Endoplasmic reticulum</keyword>
<comment type="similarity">
    <text evidence="4">Belongs to the UPP synthase family.</text>
</comment>
<keyword evidence="14" id="KW-1185">Reference proteome</keyword>
<evidence type="ECO:0000256" key="9">
    <source>
        <dbReference type="ARBA" id="ARBA00022842"/>
    </source>
</evidence>
<evidence type="ECO:0000256" key="7">
    <source>
        <dbReference type="ARBA" id="ARBA00022692"/>
    </source>
</evidence>
<keyword evidence="7" id="KW-0812">Transmembrane</keyword>
<protein>
    <recommendedName>
        <fullName evidence="5">ditrans,polycis-polyprenyl diphosphate synthase [(2E,6E)-farnesyldiphosphate specific]</fullName>
        <ecNumber evidence="5">2.5.1.87</ecNumber>
    </recommendedName>
</protein>
<dbReference type="InterPro" id="IPR038887">
    <property type="entry name" value="Nus1/NgBR"/>
</dbReference>
<dbReference type="STRING" id="252740.A0A423W2J7"/>
<dbReference type="AlphaFoldDB" id="A0A423W2J7"/>
<evidence type="ECO:0000256" key="1">
    <source>
        <dbReference type="ARBA" id="ARBA00001946"/>
    </source>
</evidence>
<keyword evidence="10" id="KW-1133">Transmembrane helix</keyword>
<dbReference type="PANTHER" id="PTHR21528:SF0">
    <property type="entry name" value="DEHYDRODOLICHYL DIPHOSPHATE SYNTHASE COMPLEX SUBUNIT NUS1"/>
    <property type="match status" value="1"/>
</dbReference>
<comment type="cofactor">
    <cofactor evidence="1">
        <name>Mg(2+)</name>
        <dbReference type="ChEBI" id="CHEBI:18420"/>
    </cofactor>
</comment>
<sequence length="333" mass="38285">MPFKESDVQLYRRNEKAGGKLLTPEERIKLLEPYLPPTKEDQEREDERARTRTRRFTFGIRKFLKTQLHLLVFNIIHTIFSIYIRTRQAYHAVRDRIYSIFFYHHRDPAMIQKDVKRLNKVPKILSVILKVEDDGKGGAELERLVNEVAEVSAWCASAGIPVLNIYEKTGLLKQYLPETHRAISQNLKSYFGDQHPTLTLCAPHAQSIESAPNPKVVDLGGVPGHVTVRLICAEDGRDSMVDLTKTLTEMAQKHKISPADIEQRLVDVELKESVMEESDLLIVFGPYVDFQGYPPWHLHLTEIFHVPDNESVGYQVFYSGLCKYANAQFRLGR</sequence>
<dbReference type="EMBL" id="LJZO01000016">
    <property type="protein sequence ID" value="ROV97523.1"/>
    <property type="molecule type" value="Genomic_DNA"/>
</dbReference>
<comment type="caution">
    <text evidence="13">The sequence shown here is derived from an EMBL/GenBank/DDBJ whole genome shotgun (WGS) entry which is preliminary data.</text>
</comment>
<dbReference type="OrthoDB" id="19639at2759"/>
<accession>A0A423W2J7</accession>
<dbReference type="UniPathway" id="UPA00378"/>
<evidence type="ECO:0000256" key="3">
    <source>
        <dbReference type="ARBA" id="ARBA00004922"/>
    </source>
</evidence>
<dbReference type="GO" id="GO:0045547">
    <property type="term" value="F:ditrans,polycis-polyprenyl diphosphate synthase [(2E,6E)-farnesyl diphosphate specific] activity"/>
    <property type="evidence" value="ECO:0007669"/>
    <property type="project" value="UniProtKB-EC"/>
</dbReference>
<keyword evidence="11" id="KW-0472">Membrane</keyword>
<organism evidence="13 14">
    <name type="scientific">Cytospora chrysosperma</name>
    <name type="common">Cytospora canker fungus</name>
    <name type="synonym">Sphaeria chrysosperma</name>
    <dbReference type="NCBI Taxonomy" id="252740"/>
    <lineage>
        <taxon>Eukaryota</taxon>
        <taxon>Fungi</taxon>
        <taxon>Dikarya</taxon>
        <taxon>Ascomycota</taxon>
        <taxon>Pezizomycotina</taxon>
        <taxon>Sordariomycetes</taxon>
        <taxon>Sordariomycetidae</taxon>
        <taxon>Diaporthales</taxon>
        <taxon>Cytosporaceae</taxon>
        <taxon>Cytospora</taxon>
    </lineage>
</organism>
<keyword evidence="9" id="KW-0460">Magnesium</keyword>
<dbReference type="EC" id="2.5.1.87" evidence="5"/>
<dbReference type="SUPFAM" id="SSF64005">
    <property type="entry name" value="Undecaprenyl diphosphate synthase"/>
    <property type="match status" value="1"/>
</dbReference>
<evidence type="ECO:0000256" key="8">
    <source>
        <dbReference type="ARBA" id="ARBA00022824"/>
    </source>
</evidence>
<keyword evidence="6" id="KW-0808">Transferase</keyword>
<evidence type="ECO:0000256" key="12">
    <source>
        <dbReference type="ARBA" id="ARBA00047353"/>
    </source>
</evidence>
<reference evidence="13 14" key="1">
    <citation type="submission" date="2015-09" db="EMBL/GenBank/DDBJ databases">
        <title>Host preference determinants of Valsa canker pathogens revealed by comparative genomics.</title>
        <authorList>
            <person name="Yin Z."/>
            <person name="Huang L."/>
        </authorList>
    </citation>
    <scope>NUCLEOTIDE SEQUENCE [LARGE SCALE GENOMIC DNA]</scope>
    <source>
        <strain evidence="13 14">YSFL</strain>
    </source>
</reference>
<proteinExistence type="inferred from homology"/>
<dbReference type="Gene3D" id="3.40.1180.10">
    <property type="entry name" value="Decaprenyl diphosphate synthase-like"/>
    <property type="match status" value="1"/>
</dbReference>
<evidence type="ECO:0000256" key="4">
    <source>
        <dbReference type="ARBA" id="ARBA00005432"/>
    </source>
</evidence>
<dbReference type="PANTHER" id="PTHR21528">
    <property type="entry name" value="DEHYDRODOLICHYL DIPHOSPHATE SYNTHASE COMPLEX SUBUNIT NUS1"/>
    <property type="match status" value="1"/>
</dbReference>
<dbReference type="Proteomes" id="UP000284375">
    <property type="component" value="Unassembled WGS sequence"/>
</dbReference>
<comment type="pathway">
    <text evidence="3">Protein modification; protein glycosylation.</text>
</comment>
<evidence type="ECO:0000313" key="14">
    <source>
        <dbReference type="Proteomes" id="UP000284375"/>
    </source>
</evidence>
<gene>
    <name evidence="13" type="ORF">VSDG_04543</name>
</gene>
<evidence type="ECO:0000256" key="5">
    <source>
        <dbReference type="ARBA" id="ARBA00012596"/>
    </source>
</evidence>
<dbReference type="GO" id="GO:0005789">
    <property type="term" value="C:endoplasmic reticulum membrane"/>
    <property type="evidence" value="ECO:0007669"/>
    <property type="project" value="UniProtKB-SubCell"/>
</dbReference>
<name>A0A423W2J7_CYTCH</name>
<dbReference type="InterPro" id="IPR036424">
    <property type="entry name" value="UPP_synth-like_sf"/>
</dbReference>
<comment type="catalytic activity">
    <reaction evidence="12">
        <text>n isopentenyl diphosphate + (2E,6E)-farnesyl diphosphate = a di-trans,poly-cis-polyprenyl diphosphate + n diphosphate</text>
        <dbReference type="Rhea" id="RHEA:53008"/>
        <dbReference type="Rhea" id="RHEA-COMP:19494"/>
        <dbReference type="ChEBI" id="CHEBI:33019"/>
        <dbReference type="ChEBI" id="CHEBI:128769"/>
        <dbReference type="ChEBI" id="CHEBI:136960"/>
        <dbReference type="ChEBI" id="CHEBI:175763"/>
        <dbReference type="EC" id="2.5.1.87"/>
    </reaction>
</comment>
<evidence type="ECO:0000313" key="13">
    <source>
        <dbReference type="EMBL" id="ROV97523.1"/>
    </source>
</evidence>